<reference evidence="3" key="1">
    <citation type="journal article" date="2019" name="Int. J. Syst. Evol. Microbiol.">
        <title>The Global Catalogue of Microorganisms (GCM) 10K type strain sequencing project: providing services to taxonomists for standard genome sequencing and annotation.</title>
        <authorList>
            <consortium name="The Broad Institute Genomics Platform"/>
            <consortium name="The Broad Institute Genome Sequencing Center for Infectious Disease"/>
            <person name="Wu L."/>
            <person name="Ma J."/>
        </authorList>
    </citation>
    <scope>NUCLEOTIDE SEQUENCE [LARGE SCALE GENOMIC DNA]</scope>
    <source>
        <strain evidence="3">KCTC 42087</strain>
    </source>
</reference>
<evidence type="ECO:0000256" key="1">
    <source>
        <dbReference type="SAM" id="MobiDB-lite"/>
    </source>
</evidence>
<evidence type="ECO:0000313" key="2">
    <source>
        <dbReference type="EMBL" id="MFC5753393.1"/>
    </source>
</evidence>
<dbReference type="Proteomes" id="UP001596074">
    <property type="component" value="Unassembled WGS sequence"/>
</dbReference>
<accession>A0ABW1AFW2</accession>
<organism evidence="2 3">
    <name type="scientific">Actinomadura rugatobispora</name>
    <dbReference type="NCBI Taxonomy" id="1994"/>
    <lineage>
        <taxon>Bacteria</taxon>
        <taxon>Bacillati</taxon>
        <taxon>Actinomycetota</taxon>
        <taxon>Actinomycetes</taxon>
        <taxon>Streptosporangiales</taxon>
        <taxon>Thermomonosporaceae</taxon>
        <taxon>Actinomadura</taxon>
    </lineage>
</organism>
<name>A0ABW1AFW2_9ACTN</name>
<proteinExistence type="predicted"/>
<comment type="caution">
    <text evidence="2">The sequence shown here is derived from an EMBL/GenBank/DDBJ whole genome shotgun (WGS) entry which is preliminary data.</text>
</comment>
<dbReference type="RefSeq" id="WP_378290365.1">
    <property type="nucleotide sequence ID" value="NZ_JBHSON010000111.1"/>
</dbReference>
<evidence type="ECO:0008006" key="4">
    <source>
        <dbReference type="Google" id="ProtNLM"/>
    </source>
</evidence>
<keyword evidence="3" id="KW-1185">Reference proteome</keyword>
<gene>
    <name evidence="2" type="ORF">ACFPZN_47905</name>
</gene>
<sequence length="107" mass="11908">MTKVRIAENRQVVTDLGHHQGGTELDVPQDLADQWIRYGWAEPVREPGKRAGVRARIREQLAADPSQSNRAVAETVGCDHKTVGSVRAEMERDGEIPQQHQEQETAG</sequence>
<dbReference type="EMBL" id="JBHSON010000111">
    <property type="protein sequence ID" value="MFC5753393.1"/>
    <property type="molecule type" value="Genomic_DNA"/>
</dbReference>
<feature type="compositionally biased region" description="Polar residues" evidence="1">
    <location>
        <begin position="98"/>
        <end position="107"/>
    </location>
</feature>
<feature type="compositionally biased region" description="Basic and acidic residues" evidence="1">
    <location>
        <begin position="85"/>
        <end position="95"/>
    </location>
</feature>
<protein>
    <recommendedName>
        <fullName evidence="4">Helix-turn-helix domain-containing protein</fullName>
    </recommendedName>
</protein>
<feature type="region of interest" description="Disordered" evidence="1">
    <location>
        <begin position="85"/>
        <end position="107"/>
    </location>
</feature>
<evidence type="ECO:0000313" key="3">
    <source>
        <dbReference type="Proteomes" id="UP001596074"/>
    </source>
</evidence>